<dbReference type="PANTHER" id="PTHR38049:SF2">
    <property type="entry name" value="RICIN B LECTIN DOMAIN-CONTAINING PROTEIN"/>
    <property type="match status" value="1"/>
</dbReference>
<feature type="compositionally biased region" description="Basic and acidic residues" evidence="1">
    <location>
        <begin position="304"/>
        <end position="319"/>
    </location>
</feature>
<feature type="compositionally biased region" description="Basic and acidic residues" evidence="1">
    <location>
        <begin position="55"/>
        <end position="64"/>
    </location>
</feature>
<feature type="compositionally biased region" description="Polar residues" evidence="1">
    <location>
        <begin position="16"/>
        <end position="43"/>
    </location>
</feature>
<dbReference type="OrthoDB" id="3928002at2759"/>
<protein>
    <submittedName>
        <fullName evidence="2">Uncharacterized protein</fullName>
    </submittedName>
</protein>
<dbReference type="Proteomes" id="UP000754883">
    <property type="component" value="Unassembled WGS sequence"/>
</dbReference>
<reference evidence="2" key="1">
    <citation type="submission" date="2021-10" db="EMBL/GenBank/DDBJ databases">
        <authorList>
            <person name="Piombo E."/>
        </authorList>
    </citation>
    <scope>NUCLEOTIDE SEQUENCE</scope>
</reference>
<evidence type="ECO:0000313" key="3">
    <source>
        <dbReference type="Proteomes" id="UP000754883"/>
    </source>
</evidence>
<sequence>MSQPFDSDQTSQQTSNQKPQQRAGESNQSQKNAEQTAPPSDSNQPQQEQEPGQAPEKDPEQQAEELRKLREAFNAQTEQAVDLELAKVKEAVQKGDPHQVAMSLSVLLALTICPAMLGSQEAIRQSQSKSRREEHRARRCNLVVSCVKRSIRSRDINNKLVVLRDNKLYISNEFPNEYNDDSPPSDDGGYPFAGYFLPYPDSKYEGLVSTIMDEPPILNWIYVDKETYEVKYGVRVDAQPNLTGPFDCTKQDRRMIFDGWEGFCAVEETPGVWAVYFDCDDDGLKTKVPMGTRVLEIELLRREKKEKKPAEDEKPKNMEQKMAQHKAQTAAEESEKAAFLKAEQEAGAGQPNGTTTSEGDTPKPSEPVYSPGSNALPDPEKLKKLEETMRTLNIMNGAFSKVKTTPLANHNANNSTAPSETTHDPAGWSDSEKQGGVDHESMTAASSVYNEAAKNAKNDNANDDNDYKKPYVEEMKGPEVD</sequence>
<feature type="compositionally biased region" description="Low complexity" evidence="1">
    <location>
        <begin position="1"/>
        <end position="15"/>
    </location>
</feature>
<feature type="compositionally biased region" description="Basic and acidic residues" evidence="1">
    <location>
        <begin position="430"/>
        <end position="441"/>
    </location>
</feature>
<feature type="region of interest" description="Disordered" evidence="1">
    <location>
        <begin position="304"/>
        <end position="379"/>
    </location>
</feature>
<feature type="region of interest" description="Disordered" evidence="1">
    <location>
        <begin position="1"/>
        <end position="64"/>
    </location>
</feature>
<feature type="region of interest" description="Disordered" evidence="1">
    <location>
        <begin position="405"/>
        <end position="481"/>
    </location>
</feature>
<feature type="compositionally biased region" description="Low complexity" evidence="1">
    <location>
        <begin position="44"/>
        <end position="54"/>
    </location>
</feature>
<dbReference type="PANTHER" id="PTHR38049">
    <property type="entry name" value="RICIN B LECTIN DOMAIN-CONTAINING PROTEIN"/>
    <property type="match status" value="1"/>
</dbReference>
<accession>A0A9N9Y0X8</accession>
<name>A0A9N9Y0X8_9HYPO</name>
<dbReference type="EMBL" id="CABFNO020001317">
    <property type="protein sequence ID" value="CAG9980431.1"/>
    <property type="molecule type" value="Genomic_DNA"/>
</dbReference>
<proteinExistence type="predicted"/>
<feature type="compositionally biased region" description="Basic and acidic residues" evidence="1">
    <location>
        <begin position="465"/>
        <end position="481"/>
    </location>
</feature>
<keyword evidence="3" id="KW-1185">Reference proteome</keyword>
<feature type="compositionally biased region" description="Polar residues" evidence="1">
    <location>
        <begin position="405"/>
        <end position="420"/>
    </location>
</feature>
<comment type="caution">
    <text evidence="2">The sequence shown here is derived from an EMBL/GenBank/DDBJ whole genome shotgun (WGS) entry which is preliminary data.</text>
</comment>
<evidence type="ECO:0000313" key="2">
    <source>
        <dbReference type="EMBL" id="CAG9980431.1"/>
    </source>
</evidence>
<evidence type="ECO:0000256" key="1">
    <source>
        <dbReference type="SAM" id="MobiDB-lite"/>
    </source>
</evidence>
<gene>
    <name evidence="2" type="ORF">CBYS24578_00007395</name>
</gene>
<organism evidence="2 3">
    <name type="scientific">Clonostachys byssicola</name>
    <dbReference type="NCBI Taxonomy" id="160290"/>
    <lineage>
        <taxon>Eukaryota</taxon>
        <taxon>Fungi</taxon>
        <taxon>Dikarya</taxon>
        <taxon>Ascomycota</taxon>
        <taxon>Pezizomycotina</taxon>
        <taxon>Sordariomycetes</taxon>
        <taxon>Hypocreomycetidae</taxon>
        <taxon>Hypocreales</taxon>
        <taxon>Bionectriaceae</taxon>
        <taxon>Clonostachys</taxon>
    </lineage>
</organism>
<dbReference type="AlphaFoldDB" id="A0A9N9Y0X8"/>
<feature type="compositionally biased region" description="Basic and acidic residues" evidence="1">
    <location>
        <begin position="333"/>
        <end position="344"/>
    </location>
</feature>